<comment type="caution">
    <text evidence="2">The sequence shown here is derived from an EMBL/GenBank/DDBJ whole genome shotgun (WGS) entry which is preliminary data.</text>
</comment>
<keyword evidence="3" id="KW-1185">Reference proteome</keyword>
<dbReference type="Pfam" id="PF07883">
    <property type="entry name" value="Cupin_2"/>
    <property type="match status" value="1"/>
</dbReference>
<reference evidence="2 3" key="1">
    <citation type="submission" date="2023-02" db="EMBL/GenBank/DDBJ databases">
        <title>Entomopathogenic bacteria.</title>
        <authorList>
            <person name="Machado R.A."/>
        </authorList>
    </citation>
    <scope>NUCLEOTIDE SEQUENCE [LARGE SCALE GENOMIC DNA]</scope>
    <source>
        <strain evidence="2 3">XENO-7</strain>
    </source>
</reference>
<dbReference type="SUPFAM" id="SSF51182">
    <property type="entry name" value="RmlC-like cupins"/>
    <property type="match status" value="1"/>
</dbReference>
<dbReference type="Proteomes" id="UP001214757">
    <property type="component" value="Unassembled WGS sequence"/>
</dbReference>
<dbReference type="InterPro" id="IPR014710">
    <property type="entry name" value="RmlC-like_jellyroll"/>
</dbReference>
<feature type="domain" description="Cupin type-2" evidence="1">
    <location>
        <begin position="45"/>
        <end position="95"/>
    </location>
</feature>
<gene>
    <name evidence="2" type="ORF">PSI22_00685</name>
</gene>
<dbReference type="RefSeq" id="WP_273577849.1">
    <property type="nucleotide sequence ID" value="NZ_JAQRFO010000001.1"/>
</dbReference>
<protein>
    <submittedName>
        <fullName evidence="2">Cupin domain-containing protein</fullName>
    </submittedName>
</protein>
<evidence type="ECO:0000259" key="1">
    <source>
        <dbReference type="Pfam" id="PF07883"/>
    </source>
</evidence>
<dbReference type="InterPro" id="IPR011051">
    <property type="entry name" value="RmlC_Cupin_sf"/>
</dbReference>
<dbReference type="Gene3D" id="2.60.120.10">
    <property type="entry name" value="Jelly Rolls"/>
    <property type="match status" value="1"/>
</dbReference>
<sequence length="108" mass="12388">MFKYQKAISTEEESFQVLFQKQNIKSFVMAVIYTKKDDRIPTEGYASHKEDEYQYVADGNIDFYFKNGEKVCASEGDSIVIPAEEPHYTITLSDECRLIGVLIGTDEK</sequence>
<dbReference type="EMBL" id="JAQRFO010000001">
    <property type="protein sequence ID" value="MDC9620180.1"/>
    <property type="molecule type" value="Genomic_DNA"/>
</dbReference>
<dbReference type="InterPro" id="IPR013096">
    <property type="entry name" value="Cupin_2"/>
</dbReference>
<name>A0ABT5LXL9_9GAMM</name>
<organism evidence="2 3">
    <name type="scientific">Xenorhabdus aichiensis</name>
    <dbReference type="NCBI Taxonomy" id="3025874"/>
    <lineage>
        <taxon>Bacteria</taxon>
        <taxon>Pseudomonadati</taxon>
        <taxon>Pseudomonadota</taxon>
        <taxon>Gammaproteobacteria</taxon>
        <taxon>Enterobacterales</taxon>
        <taxon>Morganellaceae</taxon>
        <taxon>Xenorhabdus</taxon>
    </lineage>
</organism>
<proteinExistence type="predicted"/>
<accession>A0ABT5LXL9</accession>
<evidence type="ECO:0000313" key="3">
    <source>
        <dbReference type="Proteomes" id="UP001214757"/>
    </source>
</evidence>
<evidence type="ECO:0000313" key="2">
    <source>
        <dbReference type="EMBL" id="MDC9620180.1"/>
    </source>
</evidence>